<dbReference type="VEuPathDB" id="TriTrypDB:LdBPK_301850.1"/>
<dbReference type="InterPro" id="IPR017455">
    <property type="entry name" value="Znf_FYVE-rel"/>
</dbReference>
<evidence type="ECO:0000256" key="4">
    <source>
        <dbReference type="ARBA" id="ARBA00022777"/>
    </source>
</evidence>
<organism evidence="9 10">
    <name type="scientific">Leishmania donovani</name>
    <dbReference type="NCBI Taxonomy" id="5661"/>
    <lineage>
        <taxon>Eukaryota</taxon>
        <taxon>Discoba</taxon>
        <taxon>Euglenozoa</taxon>
        <taxon>Kinetoplastea</taxon>
        <taxon>Metakinetoplastina</taxon>
        <taxon>Trypanosomatida</taxon>
        <taxon>Trypanosomatidae</taxon>
        <taxon>Leishmaniinae</taxon>
        <taxon>Leishmania</taxon>
    </lineage>
</organism>
<dbReference type="InterPro" id="IPR011009">
    <property type="entry name" value="Kinase-like_dom_sf"/>
</dbReference>
<dbReference type="GO" id="GO:0005777">
    <property type="term" value="C:peroxisome"/>
    <property type="evidence" value="ECO:0007669"/>
    <property type="project" value="TreeGrafter"/>
</dbReference>
<dbReference type="VEuPathDB" id="TriTrypDB:LDHU3_30.2560"/>
<feature type="compositionally biased region" description="Basic and acidic residues" evidence="7">
    <location>
        <begin position="1001"/>
        <end position="1013"/>
    </location>
</feature>
<dbReference type="SUPFAM" id="SSF57903">
    <property type="entry name" value="FYVE/PHD zinc finger"/>
    <property type="match status" value="1"/>
</dbReference>
<dbReference type="GO" id="GO:0048015">
    <property type="term" value="P:phosphatidylinositol-mediated signaling"/>
    <property type="evidence" value="ECO:0007669"/>
    <property type="project" value="TreeGrafter"/>
</dbReference>
<dbReference type="Gene3D" id="1.10.1070.11">
    <property type="entry name" value="Phosphatidylinositol 3-/4-kinase, catalytic domain"/>
    <property type="match status" value="1"/>
</dbReference>
<dbReference type="InterPro" id="IPR000306">
    <property type="entry name" value="Znf_FYVE"/>
</dbReference>
<dbReference type="GO" id="GO:0016303">
    <property type="term" value="F:1-phosphatidylinositol-3-kinase activity"/>
    <property type="evidence" value="ECO:0007669"/>
    <property type="project" value="TreeGrafter"/>
</dbReference>
<proteinExistence type="predicted"/>
<evidence type="ECO:0000256" key="1">
    <source>
        <dbReference type="ARBA" id="ARBA00022679"/>
    </source>
</evidence>
<evidence type="ECO:0000256" key="6">
    <source>
        <dbReference type="PROSITE-ProRule" id="PRU00091"/>
    </source>
</evidence>
<dbReference type="GO" id="GO:0006897">
    <property type="term" value="P:endocytosis"/>
    <property type="evidence" value="ECO:0007669"/>
    <property type="project" value="TreeGrafter"/>
</dbReference>
<keyword evidence="3 6" id="KW-0863">Zinc-finger</keyword>
<dbReference type="PANTHER" id="PTHR10048:SF7">
    <property type="entry name" value="PHOSPHATIDYLINOSITOL 3-KINASE CATALYTIC SUBUNIT TYPE 3"/>
    <property type="match status" value="1"/>
</dbReference>
<keyword evidence="5" id="KW-0862">Zinc</keyword>
<feature type="compositionally biased region" description="Polar residues" evidence="7">
    <location>
        <begin position="1580"/>
        <end position="1589"/>
    </location>
</feature>
<dbReference type="VEuPathDB" id="TriTrypDB:LDHU3_30.2550"/>
<dbReference type="Gene3D" id="3.30.40.10">
    <property type="entry name" value="Zinc/RING finger domain, C3HC4 (zinc finger)"/>
    <property type="match status" value="1"/>
</dbReference>
<feature type="compositionally biased region" description="Low complexity" evidence="7">
    <location>
        <begin position="392"/>
        <end position="403"/>
    </location>
</feature>
<dbReference type="PANTHER" id="PTHR10048">
    <property type="entry name" value="PHOSPHATIDYLINOSITOL KINASE"/>
    <property type="match status" value="1"/>
</dbReference>
<name>A0A504X9P4_LEIDO</name>
<dbReference type="PROSITE" id="PS50178">
    <property type="entry name" value="ZF_FYVE"/>
    <property type="match status" value="1"/>
</dbReference>
<dbReference type="VEuPathDB" id="TriTrypDB:LdBPK_301840.1"/>
<evidence type="ECO:0000256" key="7">
    <source>
        <dbReference type="SAM" id="MobiDB-lite"/>
    </source>
</evidence>
<feature type="compositionally biased region" description="Basic and acidic residues" evidence="7">
    <location>
        <begin position="1726"/>
        <end position="1739"/>
    </location>
</feature>
<evidence type="ECO:0000256" key="5">
    <source>
        <dbReference type="ARBA" id="ARBA00022833"/>
    </source>
</evidence>
<dbReference type="GO" id="GO:0000045">
    <property type="term" value="P:autophagosome assembly"/>
    <property type="evidence" value="ECO:0007669"/>
    <property type="project" value="TreeGrafter"/>
</dbReference>
<dbReference type="SMART" id="SM00064">
    <property type="entry name" value="FYVE"/>
    <property type="match status" value="1"/>
</dbReference>
<feature type="region of interest" description="Disordered" evidence="7">
    <location>
        <begin position="390"/>
        <end position="425"/>
    </location>
</feature>
<dbReference type="GO" id="GO:0034272">
    <property type="term" value="C:phosphatidylinositol 3-kinase complex, class III, type II"/>
    <property type="evidence" value="ECO:0007669"/>
    <property type="project" value="TreeGrafter"/>
</dbReference>
<dbReference type="Proteomes" id="UP000318447">
    <property type="component" value="Unassembled WGS sequence"/>
</dbReference>
<dbReference type="InterPro" id="IPR013083">
    <property type="entry name" value="Znf_RING/FYVE/PHD"/>
</dbReference>
<feature type="compositionally biased region" description="Polar residues" evidence="7">
    <location>
        <begin position="1020"/>
        <end position="1029"/>
    </location>
</feature>
<dbReference type="Gene3D" id="3.30.1010.10">
    <property type="entry name" value="Phosphatidylinositol 3-kinase Catalytic Subunit, Chain A, domain 4"/>
    <property type="match status" value="1"/>
</dbReference>
<keyword evidence="4" id="KW-0418">Kinase</keyword>
<dbReference type="GO" id="GO:0034271">
    <property type="term" value="C:phosphatidylinositol 3-kinase complex, class III, type I"/>
    <property type="evidence" value="ECO:0007669"/>
    <property type="project" value="TreeGrafter"/>
</dbReference>
<dbReference type="Pfam" id="PF01363">
    <property type="entry name" value="FYVE"/>
    <property type="match status" value="1"/>
</dbReference>
<evidence type="ECO:0000256" key="3">
    <source>
        <dbReference type="ARBA" id="ARBA00022771"/>
    </source>
</evidence>
<dbReference type="VEuPathDB" id="TriTrypDB:LdCL_300023800"/>
<feature type="compositionally biased region" description="Polar residues" evidence="7">
    <location>
        <begin position="1698"/>
        <end position="1710"/>
    </location>
</feature>
<dbReference type="InterPro" id="IPR000403">
    <property type="entry name" value="PI3/4_kinase_cat_dom"/>
</dbReference>
<feature type="compositionally biased region" description="Gly residues" evidence="7">
    <location>
        <begin position="404"/>
        <end position="424"/>
    </location>
</feature>
<dbReference type="Pfam" id="PF00454">
    <property type="entry name" value="PI3_PI4_kinase"/>
    <property type="match status" value="1"/>
</dbReference>
<comment type="caution">
    <text evidence="9">The sequence shown here is derived from an EMBL/GenBank/DDBJ whole genome shotgun (WGS) entry which is preliminary data.</text>
</comment>
<dbReference type="SUPFAM" id="SSF56112">
    <property type="entry name" value="Protein kinase-like (PK-like)"/>
    <property type="match status" value="1"/>
</dbReference>
<dbReference type="InterPro" id="IPR036940">
    <property type="entry name" value="PI3/4_kinase_cat_sf"/>
</dbReference>
<gene>
    <name evidence="9" type="ORF">CGC21_35715</name>
</gene>
<evidence type="ECO:0000313" key="9">
    <source>
        <dbReference type="EMBL" id="TPP45752.1"/>
    </source>
</evidence>
<dbReference type="GO" id="GO:0005768">
    <property type="term" value="C:endosome"/>
    <property type="evidence" value="ECO:0007669"/>
    <property type="project" value="TreeGrafter"/>
</dbReference>
<dbReference type="InterPro" id="IPR015433">
    <property type="entry name" value="PI3/4_kinase"/>
</dbReference>
<protein>
    <submittedName>
        <fullName evidence="9">FYVE zinc finger family protein</fullName>
    </submittedName>
</protein>
<evidence type="ECO:0000313" key="10">
    <source>
        <dbReference type="Proteomes" id="UP000318447"/>
    </source>
</evidence>
<reference evidence="10" key="1">
    <citation type="submission" date="2019-02" db="EMBL/GenBank/DDBJ databases">
        <title>FDA dAtabase for Regulatory Grade micrObial Sequences (FDA-ARGOS): Supporting development and validation of Infectious Disease Dx tests.</title>
        <authorList>
            <person name="Duncan R."/>
            <person name="Fisher C."/>
            <person name="Tallon L."/>
            <person name="Sadzewicz L."/>
            <person name="Sengamalay N."/>
            <person name="Ott S."/>
            <person name="Godinez A."/>
            <person name="Nagaraj S."/>
            <person name="Vavikolanu K."/>
            <person name="Nadendla S."/>
            <person name="Aluvathingal J."/>
            <person name="Sichtig H."/>
        </authorList>
    </citation>
    <scope>NUCLEOTIDE SEQUENCE [LARGE SCALE GENOMIC DNA]</scope>
    <source>
        <strain evidence="10">FDAARGOS_361</strain>
    </source>
</reference>
<feature type="region of interest" description="Disordered" evidence="7">
    <location>
        <begin position="1580"/>
        <end position="1621"/>
    </location>
</feature>
<feature type="region of interest" description="Disordered" evidence="7">
    <location>
        <begin position="1664"/>
        <end position="1765"/>
    </location>
</feature>
<keyword evidence="2" id="KW-0479">Metal-binding</keyword>
<evidence type="ECO:0000256" key="2">
    <source>
        <dbReference type="ARBA" id="ARBA00022723"/>
    </source>
</evidence>
<dbReference type="EMBL" id="RHLC01000011">
    <property type="protein sequence ID" value="TPP45752.1"/>
    <property type="molecule type" value="Genomic_DNA"/>
</dbReference>
<dbReference type="VEuPathDB" id="TriTrypDB:LdCL_300023700"/>
<feature type="compositionally biased region" description="Low complexity" evidence="7">
    <location>
        <begin position="1679"/>
        <end position="1697"/>
    </location>
</feature>
<dbReference type="InterPro" id="IPR011011">
    <property type="entry name" value="Znf_FYVE_PHD"/>
</dbReference>
<keyword evidence="1" id="KW-0808">Transferase</keyword>
<accession>A0A504X9P4</accession>
<evidence type="ECO:0000259" key="8">
    <source>
        <dbReference type="PROSITE" id="PS50178"/>
    </source>
</evidence>
<feature type="region of interest" description="Disordered" evidence="7">
    <location>
        <begin position="988"/>
        <end position="1029"/>
    </location>
</feature>
<dbReference type="GO" id="GO:0008270">
    <property type="term" value="F:zinc ion binding"/>
    <property type="evidence" value="ECO:0007669"/>
    <property type="project" value="UniProtKB-KW"/>
</dbReference>
<feature type="domain" description="FYVE-type" evidence="8">
    <location>
        <begin position="457"/>
        <end position="530"/>
    </location>
</feature>
<sequence>MSDAAAATAAAEAATTARTENPVAVCPATPPPTNCIGSVWLGVYDRVSHTRFRIHIEDPVFLCILSNAVVPAAESDGSLPFEIQEFVEYLDAYERERLRQAYAARRGPNNSGGAVGSGRCGVHGDPAAAAATAGSCGAGGAVSGSGAIYSGVSGIPSMCCLNSCSPAGGPVPRKLEETLRETLSENSDFFFRVSSVAYHLDPNPQGASACTSASASAGSGVMGNAGVGARSPRRGEGLASAAAGGVASLLTNTIAAASATGPPPRRNYSVHSGYSAAFHLCGRLFADVYRDHCRALAQKIASGFSGLRVEDCVKFRKAVWSGFHLKALEPYRSGARSESNLELRWVSEKIKDDQHLFPSRGVAPQQQSSHVSRLVDATLSYVANARLRGRPSSSVGGNANSSTGGNGAAGAGGAGAAGKGGGGAAARATVGSVAEENELNTFGLTKLLHNPSWQKDDESSDSCPSCGRAFISLSRPLGTRAHHCRSCGIRLCVFCITKRAHYSFAKLAKPGSSDEAEERLVCDTCYKEYETVSQLHYLGALFAFAGLGFSDLVLCRTVNEQWREAAELCISEYRLLLHNCDADLHSVKTPVGILLQNSLFLLLGDGPTSSIPVVHHPEAALLLLKFIATENLWVPDASYYFIWRLSSSVLNRADTVLTSLPSLSSSAASAVESKHHSFQLPVVPNFSHWHLFCTAFCSKIGSSYFFVKCAELLCAAPTKVYDAYVASALERMTRVYLSTTALWKRLAEANQATAASFAARTSSPPTTAPLPLPMLSDVTEGQVVTVWLLDMLHKDALVPAQRRRFQQLLEQVIPTVAGSSLSLVFIMLLSLQSTYSYYGYDEDLFGLWRTRIVAEVGRKDPVARDRVVATLDFFHELDRFCAQSSVVSQTSVVGWIVAYCRRCTPKAPASATGAPGEATTPSARRGYHHSYIDLPHPILNPFKPYIVLKSIRLSGVKVAPNAASKPTWLAFSTWSAAEHLERDTTTAAKNFGGHTLPTGESHAERSGEGREKGTGAAPTYPSTKTSAPVTSPVAAVNGVSPELLHDSLPQECMFLYKRENVERDQLMCISSRLLQMLLSSEIGNAEMLDYSVLPLSCDSGLIEKAEGRELSNLDNMDIASYVLQRGTRSCINFLASAKLFLLLNYIFSIGDRHKGNVLIGTNGALLHIDFRFIFSEKTFVEKLARSTVRIDDAFLAAVEQCQQRQCPCFAGPSPAAASSYARGCTSPPGSPGSGGCGSSASPTKAPEPSSAEIREAFFSSAAEWFVHVRPFAAVFYELWLYAVHRHTVPYNDAEMLNMLNTLFDRHASQTSSASKFSTTMKESVNVCRLKDVTHSSAEVLRTFADQVSRRVSESSVDAMKMMGSIFVTVTLTPAPDINVRGASTAPGSPFAEVRPKTLRVPITASMTVRELAKGAMMRYILSLRRTAKEADAVVRRLCRSGIAVTDVYVLVPSNAARSITLEDDETGNGGRTGEPPAHMIELLSNDCVVQVVQVMKETVHMRFRAGNGASAKKRESSSVQAAAATEAQSTEETFNSISIAAPLAVVAVGGAACDGPTLPSGDEPIKNAAAFGCASDAVSDTAQESSSTPVAARQSSKKTAHNVDSTGADSSSEEEEEKEAWQDIARSIATLREREAQRIRWGPAAHKHFAANYVSSPEKIMLGRFKCGRRPPPVVQLHPTQTSSSASSQGSVSEVPSPRSSGDSRGTTETGGDRRPPRPVIAQEGSSKEHLRYQRHEARQSPQLPSKHYRCDTYSYPRSESSSIKRAHEVLTPSAATESQHLQVTAAPSVPAVEEMHVATEVTTAERQQVSPSSARQDALLCSTETPVDAAARFGTPPGAPRTVAKPAVAVVARQLSFDDDGDTAPKRSPAVADYSAVTPLGGVRRVIQG</sequence>
<dbReference type="GO" id="GO:0000407">
    <property type="term" value="C:phagophore assembly site"/>
    <property type="evidence" value="ECO:0007669"/>
    <property type="project" value="TreeGrafter"/>
</dbReference>